<feature type="modified residue" description="N6-(pyridoxal phosphate)lysine" evidence="5">
    <location>
        <position position="47"/>
    </location>
</feature>
<sequence>MSRVDRFWENAAQSPLQIVKMPLFAEHGVRVYFKRDDLLHPFVSGNKWRKLKYNLLEAERSGFTRLLTFGGAYSNHIAAVAAAGQATGFKTTGIIRGEELTEVSNKTLQYASQCGMKLQFVTREAYRDKIALAADFGTDCYVIPEGGSNALAVKGVQEVMGELQSQLNASFDYLCTAFGTGGTASGLISAPADTKVLVFPALNIQKAEVLQHIETFVELQGKKIEVLIDYHFGGYGKETEELTRFIADFEQQTLIPLEQVYTGKMMYGLVDLIRKGYFRRGEVIVVLHTGGLQGKRK</sequence>
<dbReference type="KEGG" id="rsi:Runsl_4565"/>
<protein>
    <submittedName>
        <fullName evidence="7">Pyridoxal-5'-phosphate-dependent protein subunit beta</fullName>
    </submittedName>
</protein>
<dbReference type="InterPro" id="IPR001926">
    <property type="entry name" value="TrpB-like_PALP"/>
</dbReference>
<reference evidence="7 8" key="2">
    <citation type="journal article" date="2012" name="Stand. Genomic Sci.">
        <title>Complete genome sequence of the aquatic bacterium Runella slithyformis type strain (LSU 4(T)).</title>
        <authorList>
            <person name="Copeland A."/>
            <person name="Zhang X."/>
            <person name="Misra M."/>
            <person name="Lapidus A."/>
            <person name="Nolan M."/>
            <person name="Lucas S."/>
            <person name="Deshpande S."/>
            <person name="Cheng J.F."/>
            <person name="Tapia R."/>
            <person name="Goodwin L.A."/>
            <person name="Pitluck S."/>
            <person name="Liolios K."/>
            <person name="Pagani I."/>
            <person name="Ivanova N."/>
            <person name="Mikhailova N."/>
            <person name="Pati A."/>
            <person name="Chen A."/>
            <person name="Palaniappan K."/>
            <person name="Land M."/>
            <person name="Hauser L."/>
            <person name="Pan C."/>
            <person name="Jeffries C.D."/>
            <person name="Detter J.C."/>
            <person name="Brambilla E.M."/>
            <person name="Rohde M."/>
            <person name="Djao O.D."/>
            <person name="Goker M."/>
            <person name="Sikorski J."/>
            <person name="Tindall B.J."/>
            <person name="Woyke T."/>
            <person name="Bristow J."/>
            <person name="Eisen J.A."/>
            <person name="Markowitz V."/>
            <person name="Hugenholtz P."/>
            <person name="Kyrpides N.C."/>
            <person name="Klenk H.P."/>
            <person name="Mavromatis K."/>
        </authorList>
    </citation>
    <scope>NUCLEOTIDE SEQUENCE [LARGE SCALE GENOMIC DNA]</scope>
    <source>
        <strain evidence="8">ATCC 29530 / DSM 19594 / LMG 11500 / NCIMB 11436 / LSU 4</strain>
    </source>
</reference>
<dbReference type="GO" id="GO:0019148">
    <property type="term" value="F:D-cysteine desulfhydrase activity"/>
    <property type="evidence" value="ECO:0007669"/>
    <property type="project" value="TreeGrafter"/>
</dbReference>
<evidence type="ECO:0000256" key="3">
    <source>
        <dbReference type="ARBA" id="ARBA00022898"/>
    </source>
</evidence>
<organism evidence="7 8">
    <name type="scientific">Runella slithyformis (strain ATCC 29530 / DSM 19594 / LMG 11500 / NCIMB 11436 / LSU 4)</name>
    <dbReference type="NCBI Taxonomy" id="761193"/>
    <lineage>
        <taxon>Bacteria</taxon>
        <taxon>Pseudomonadati</taxon>
        <taxon>Bacteroidota</taxon>
        <taxon>Cytophagia</taxon>
        <taxon>Cytophagales</taxon>
        <taxon>Spirosomataceae</taxon>
        <taxon>Runella</taxon>
    </lineage>
</organism>
<dbReference type="PANTHER" id="PTHR43780:SF2">
    <property type="entry name" value="1-AMINOCYCLOPROPANE-1-CARBOXYLATE DEAMINASE-RELATED"/>
    <property type="match status" value="1"/>
</dbReference>
<dbReference type="PANTHER" id="PTHR43780">
    <property type="entry name" value="1-AMINOCYCLOPROPANE-1-CARBOXYLATE DEAMINASE-RELATED"/>
    <property type="match status" value="1"/>
</dbReference>
<feature type="domain" description="Tryptophan synthase beta chain-like PALP" evidence="6">
    <location>
        <begin position="17"/>
        <end position="290"/>
    </location>
</feature>
<evidence type="ECO:0000259" key="6">
    <source>
        <dbReference type="Pfam" id="PF00291"/>
    </source>
</evidence>
<evidence type="ECO:0000256" key="2">
    <source>
        <dbReference type="ARBA" id="ARBA00008639"/>
    </source>
</evidence>
<dbReference type="RefSeq" id="WP_013930175.1">
    <property type="nucleotide sequence ID" value="NC_015703.1"/>
</dbReference>
<dbReference type="Pfam" id="PF00291">
    <property type="entry name" value="PALP"/>
    <property type="match status" value="1"/>
</dbReference>
<dbReference type="EMBL" id="CP002859">
    <property type="protein sequence ID" value="AEI50885.1"/>
    <property type="molecule type" value="Genomic_DNA"/>
</dbReference>
<accession>A0A7U3ZPB9</accession>
<dbReference type="AlphaFoldDB" id="A0A7U3ZPB9"/>
<dbReference type="PIRSF" id="PIRSF006278">
    <property type="entry name" value="ACCD_DCysDesulf"/>
    <property type="match status" value="1"/>
</dbReference>
<proteinExistence type="inferred from homology"/>
<name>A0A7U3ZPB9_RUNSL</name>
<gene>
    <name evidence="7" type="ordered locus">Runsl_4565</name>
</gene>
<dbReference type="InterPro" id="IPR027278">
    <property type="entry name" value="ACCD_DCysDesulf"/>
</dbReference>
<dbReference type="SUPFAM" id="SSF53686">
    <property type="entry name" value="Tryptophan synthase beta subunit-like PLP-dependent enzymes"/>
    <property type="match status" value="1"/>
</dbReference>
<evidence type="ECO:0000313" key="7">
    <source>
        <dbReference type="EMBL" id="AEI50885.1"/>
    </source>
</evidence>
<dbReference type="Proteomes" id="UP000000493">
    <property type="component" value="Chromosome"/>
</dbReference>
<feature type="active site" description="Nucleophile" evidence="4">
    <location>
        <position position="74"/>
    </location>
</feature>
<evidence type="ECO:0000256" key="4">
    <source>
        <dbReference type="PIRSR" id="PIRSR006278-1"/>
    </source>
</evidence>
<keyword evidence="3 5" id="KW-0663">Pyridoxal phosphate</keyword>
<evidence type="ECO:0000256" key="5">
    <source>
        <dbReference type="PIRSR" id="PIRSR006278-2"/>
    </source>
</evidence>
<comment type="similarity">
    <text evidence="2">Belongs to the ACC deaminase/D-cysteine desulfhydrase family.</text>
</comment>
<evidence type="ECO:0000313" key="8">
    <source>
        <dbReference type="Proteomes" id="UP000000493"/>
    </source>
</evidence>
<comment type="cofactor">
    <cofactor evidence="1">
        <name>pyridoxal 5'-phosphate</name>
        <dbReference type="ChEBI" id="CHEBI:597326"/>
    </cofactor>
</comment>
<dbReference type="Gene3D" id="3.40.50.1100">
    <property type="match status" value="2"/>
</dbReference>
<dbReference type="InterPro" id="IPR036052">
    <property type="entry name" value="TrpB-like_PALP_sf"/>
</dbReference>
<evidence type="ECO:0000256" key="1">
    <source>
        <dbReference type="ARBA" id="ARBA00001933"/>
    </source>
</evidence>
<keyword evidence="8" id="KW-1185">Reference proteome</keyword>
<reference evidence="8" key="1">
    <citation type="submission" date="2011-06" db="EMBL/GenBank/DDBJ databases">
        <title>The complete genome of chromosome of Runella slithyformis DSM 19594.</title>
        <authorList>
            <consortium name="US DOE Joint Genome Institute (JGI-PGF)"/>
            <person name="Lucas S."/>
            <person name="Han J."/>
            <person name="Lapidus A."/>
            <person name="Bruce D."/>
            <person name="Goodwin L."/>
            <person name="Pitluck S."/>
            <person name="Peters L."/>
            <person name="Kyrpides N."/>
            <person name="Mavromatis K."/>
            <person name="Ivanova N."/>
            <person name="Ovchinnikova G."/>
            <person name="Zhang X."/>
            <person name="Misra M."/>
            <person name="Detter J.C."/>
            <person name="Tapia R."/>
            <person name="Han C."/>
            <person name="Land M."/>
            <person name="Hauser L."/>
            <person name="Markowitz V."/>
            <person name="Cheng J.-F."/>
            <person name="Hugenholtz P."/>
            <person name="Woyke T."/>
            <person name="Wu D."/>
            <person name="Tindall B."/>
            <person name="Faehrich R."/>
            <person name="Brambilla E."/>
            <person name="Klenk H.-P."/>
            <person name="Eisen J.A."/>
        </authorList>
    </citation>
    <scope>NUCLEOTIDE SEQUENCE [LARGE SCALE GENOMIC DNA]</scope>
    <source>
        <strain evidence="8">ATCC 29530 / DSM 19594 / LMG 11500 / NCIMB 11436 / LSU 4</strain>
    </source>
</reference>